<keyword evidence="3 7" id="KW-0645">Protease</keyword>
<name>A0AAD6GJ02_9EURO</name>
<evidence type="ECO:0000256" key="5">
    <source>
        <dbReference type="ARBA" id="ARBA00022801"/>
    </source>
</evidence>
<dbReference type="InterPro" id="IPR018114">
    <property type="entry name" value="TRYPSIN_HIS"/>
</dbReference>
<comment type="similarity">
    <text evidence="1">Belongs to the peptidase S1 family.</text>
</comment>
<dbReference type="PROSITE" id="PS00134">
    <property type="entry name" value="TRYPSIN_HIS"/>
    <property type="match status" value="1"/>
</dbReference>
<dbReference type="Proteomes" id="UP001220324">
    <property type="component" value="Unassembled WGS sequence"/>
</dbReference>
<comment type="caution">
    <text evidence="8">The sequence shown here is derived from an EMBL/GenBank/DDBJ whole genome shotgun (WGS) entry which is preliminary data.</text>
</comment>
<keyword evidence="5 7" id="KW-0378">Hydrolase</keyword>
<dbReference type="Pfam" id="PF13365">
    <property type="entry name" value="Trypsin_2"/>
    <property type="match status" value="1"/>
</dbReference>
<reference evidence="8 9" key="1">
    <citation type="journal article" date="2023" name="IMA Fungus">
        <title>Comparative genomic study of the Penicillium genus elucidates a diverse pangenome and 15 lateral gene transfer events.</title>
        <authorList>
            <person name="Petersen C."/>
            <person name="Sorensen T."/>
            <person name="Nielsen M.R."/>
            <person name="Sondergaard T.E."/>
            <person name="Sorensen J.L."/>
            <person name="Fitzpatrick D.A."/>
            <person name="Frisvad J.C."/>
            <person name="Nielsen K.L."/>
        </authorList>
    </citation>
    <scope>NUCLEOTIDE SEQUENCE [LARGE SCALE GENOMIC DNA]</scope>
    <source>
        <strain evidence="8 9">IBT 35679</strain>
    </source>
</reference>
<evidence type="ECO:0000256" key="2">
    <source>
        <dbReference type="ARBA" id="ARBA00008764"/>
    </source>
</evidence>
<dbReference type="EMBL" id="JAQIZZ010000003">
    <property type="protein sequence ID" value="KAJ5547184.1"/>
    <property type="molecule type" value="Genomic_DNA"/>
</dbReference>
<comment type="similarity">
    <text evidence="2 7">Belongs to the peptidase S1B family.</text>
</comment>
<dbReference type="PANTHER" id="PTHR15462">
    <property type="entry name" value="SERINE PROTEASE"/>
    <property type="match status" value="1"/>
</dbReference>
<keyword evidence="6 7" id="KW-0720">Serine protease</keyword>
<proteinExistence type="inferred from homology"/>
<dbReference type="AlphaFoldDB" id="A0AAD6GJ02"/>
<evidence type="ECO:0000256" key="1">
    <source>
        <dbReference type="ARBA" id="ARBA00007664"/>
    </source>
</evidence>
<dbReference type="EC" id="3.4.21.-" evidence="7"/>
<sequence>MAAPSQYTGLAATWSLKTGRAPPTESIILLQGGGNPEAVFQPDHRARVDQTDYKDGGKYRSIVKLEMSYEGMPPGAEMASMGTGWLIRPDILVTAGHCVYDHAGNDGQGFGRVSVMQCHIGYNGRDSLKDSSVQTRFAKKIVTTGEWIDSRDNRHRDVAFVQLEAPFTGNLRTFSFAPTPMKGTEMIGVVGYPGDMHLEDSDGIDEIGAQMYELFQDIKYNLEDNALKMLQYRLSTFGGQSGSPVLRKKTPQVSIGAHCYGGADKNSASPIGGQYGNDYNAYISALTTSYPTVTTIAGVNFVQPNALSTATANPTLPGRQIPTDLPYHAIPSPDVMIDGEEGFFDALKSVVGVVARVGKVALPMASPLLGPLGGPLSAVAGAALSAVANAAGAESTTVSIPQATQGATERAVLAEATLQSVLRIQDPELTDKLLRDMQVTYSELAPHVTNLAPKMTPLLKDSALRIAVTQDYMRKSDNVKFSARKGIRNDAESASAVDAIQAPFVEGLLEATRPVDGEEGFFDGLGSFIGKAVTKATPFALKGAKIGLQLLNNALAPSGEESVSQTQPEDKDDLIAATLLTKRAVMAEAALRAVMKLDKNDLDRASNSQTESLFGAEGFLDGIKSMVQVIGSAVSKAAPKVISNLLPIAADALNKKVAGSSSKADGLSPSPALVRKQRSFADINAAYNPGSALEVSAIEHLAPAMENSAKSISTPVANEFKETNLDGLITTRNPDFYKRLRS</sequence>
<gene>
    <name evidence="8" type="ORF">N7494_004769</name>
</gene>
<evidence type="ECO:0000256" key="3">
    <source>
        <dbReference type="ARBA" id="ARBA00022670"/>
    </source>
</evidence>
<evidence type="ECO:0000256" key="7">
    <source>
        <dbReference type="RuleBase" id="RU004296"/>
    </source>
</evidence>
<protein>
    <recommendedName>
        <fullName evidence="7">Serine protease</fullName>
        <ecNumber evidence="7">3.4.21.-</ecNumber>
    </recommendedName>
</protein>
<accession>A0AAD6GJ02</accession>
<dbReference type="Gene3D" id="2.40.10.10">
    <property type="entry name" value="Trypsin-like serine proteases"/>
    <property type="match status" value="2"/>
</dbReference>
<dbReference type="InterPro" id="IPR009003">
    <property type="entry name" value="Peptidase_S1_PA"/>
</dbReference>
<evidence type="ECO:0000256" key="6">
    <source>
        <dbReference type="ARBA" id="ARBA00022825"/>
    </source>
</evidence>
<evidence type="ECO:0000313" key="8">
    <source>
        <dbReference type="EMBL" id="KAJ5547184.1"/>
    </source>
</evidence>
<dbReference type="GO" id="GO:0004252">
    <property type="term" value="F:serine-type endopeptidase activity"/>
    <property type="evidence" value="ECO:0007669"/>
    <property type="project" value="InterPro"/>
</dbReference>
<dbReference type="PANTHER" id="PTHR15462:SF8">
    <property type="entry name" value="SERINE PROTEASE"/>
    <property type="match status" value="1"/>
</dbReference>
<dbReference type="InterPro" id="IPR008256">
    <property type="entry name" value="Peptidase_S1B"/>
</dbReference>
<keyword evidence="9" id="KW-1185">Reference proteome</keyword>
<evidence type="ECO:0000256" key="4">
    <source>
        <dbReference type="ARBA" id="ARBA00022729"/>
    </source>
</evidence>
<dbReference type="SUPFAM" id="SSF50494">
    <property type="entry name" value="Trypsin-like serine proteases"/>
    <property type="match status" value="1"/>
</dbReference>
<dbReference type="GO" id="GO:0006508">
    <property type="term" value="P:proteolysis"/>
    <property type="evidence" value="ECO:0007669"/>
    <property type="project" value="UniProtKB-KW"/>
</dbReference>
<organism evidence="8 9">
    <name type="scientific">Penicillium frequentans</name>
    <dbReference type="NCBI Taxonomy" id="3151616"/>
    <lineage>
        <taxon>Eukaryota</taxon>
        <taxon>Fungi</taxon>
        <taxon>Dikarya</taxon>
        <taxon>Ascomycota</taxon>
        <taxon>Pezizomycotina</taxon>
        <taxon>Eurotiomycetes</taxon>
        <taxon>Eurotiomycetidae</taxon>
        <taxon>Eurotiales</taxon>
        <taxon>Aspergillaceae</taxon>
        <taxon>Penicillium</taxon>
    </lineage>
</organism>
<evidence type="ECO:0000313" key="9">
    <source>
        <dbReference type="Proteomes" id="UP001220324"/>
    </source>
</evidence>
<dbReference type="InterPro" id="IPR043504">
    <property type="entry name" value="Peptidase_S1_PA_chymotrypsin"/>
</dbReference>
<dbReference type="PRINTS" id="PR00839">
    <property type="entry name" value="V8PROTEASE"/>
</dbReference>
<keyword evidence="4" id="KW-0732">Signal</keyword>
<dbReference type="InterPro" id="IPR050966">
    <property type="entry name" value="Glutamyl_endopeptidase"/>
</dbReference>